<evidence type="ECO:0000313" key="5">
    <source>
        <dbReference type="EMBL" id="SDC94284.1"/>
    </source>
</evidence>
<organism evidence="5 6">
    <name type="scientific">Sanguibacter gelidistatuariae</name>
    <dbReference type="NCBI Taxonomy" id="1814289"/>
    <lineage>
        <taxon>Bacteria</taxon>
        <taxon>Bacillati</taxon>
        <taxon>Actinomycetota</taxon>
        <taxon>Actinomycetes</taxon>
        <taxon>Micrococcales</taxon>
        <taxon>Sanguibacteraceae</taxon>
        <taxon>Sanguibacter</taxon>
    </lineage>
</organism>
<dbReference type="Pfam" id="PF13439">
    <property type="entry name" value="Glyco_transf_4"/>
    <property type="match status" value="1"/>
</dbReference>
<feature type="domain" description="Glycosyltransferase subfamily 4-like N-terminal" evidence="4">
    <location>
        <begin position="29"/>
        <end position="173"/>
    </location>
</feature>
<keyword evidence="3 5" id="KW-0808">Transferase</keyword>
<dbReference type="Pfam" id="PF13692">
    <property type="entry name" value="Glyco_trans_1_4"/>
    <property type="match status" value="1"/>
</dbReference>
<dbReference type="SUPFAM" id="SSF53756">
    <property type="entry name" value="UDP-Glycosyltransferase/glycogen phosphorylase"/>
    <property type="match status" value="1"/>
</dbReference>
<dbReference type="AlphaFoldDB" id="A0A1G6QQN5"/>
<dbReference type="PANTHER" id="PTHR12526:SF640">
    <property type="entry name" value="COLANIC ACID BIOSYNTHESIS GLYCOSYLTRANSFERASE WCAL-RELATED"/>
    <property type="match status" value="1"/>
</dbReference>
<dbReference type="Proteomes" id="UP000199039">
    <property type="component" value="Unassembled WGS sequence"/>
</dbReference>
<dbReference type="STRING" id="1814289.SAMN05216410_2605"/>
<evidence type="ECO:0000256" key="1">
    <source>
        <dbReference type="ARBA" id="ARBA00009481"/>
    </source>
</evidence>
<evidence type="ECO:0000259" key="4">
    <source>
        <dbReference type="Pfam" id="PF13439"/>
    </source>
</evidence>
<dbReference type="RefSeq" id="WP_093183774.1">
    <property type="nucleotide sequence ID" value="NZ_FMYH01000004.1"/>
</dbReference>
<reference evidence="5 6" key="1">
    <citation type="submission" date="2016-09" db="EMBL/GenBank/DDBJ databases">
        <authorList>
            <person name="Capua I."/>
            <person name="De Benedictis P."/>
            <person name="Joannis T."/>
            <person name="Lombin L.H."/>
            <person name="Cattoli G."/>
        </authorList>
    </citation>
    <scope>NUCLEOTIDE SEQUENCE [LARGE SCALE GENOMIC DNA]</scope>
    <source>
        <strain evidence="5 6">ISLP-3</strain>
    </source>
</reference>
<dbReference type="Gene3D" id="3.40.50.2000">
    <property type="entry name" value="Glycogen Phosphorylase B"/>
    <property type="match status" value="2"/>
</dbReference>
<dbReference type="PANTHER" id="PTHR12526">
    <property type="entry name" value="GLYCOSYLTRANSFERASE"/>
    <property type="match status" value="1"/>
</dbReference>
<evidence type="ECO:0000256" key="3">
    <source>
        <dbReference type="ARBA" id="ARBA00022679"/>
    </source>
</evidence>
<accession>A0A1G6QQN5</accession>
<dbReference type="EMBL" id="FMYH01000004">
    <property type="protein sequence ID" value="SDC94284.1"/>
    <property type="molecule type" value="Genomic_DNA"/>
</dbReference>
<evidence type="ECO:0000256" key="2">
    <source>
        <dbReference type="ARBA" id="ARBA00022676"/>
    </source>
</evidence>
<evidence type="ECO:0000313" key="6">
    <source>
        <dbReference type="Proteomes" id="UP000199039"/>
    </source>
</evidence>
<proteinExistence type="inferred from homology"/>
<sequence length="372" mass="39936">MKIIAVTAWFPSPKAPTVGTFVEKDVRVLARDHDVEVVHLIAPHLADRREADVDTIDHDGLVVHRIVMSPQRPDQILRARRLLEPLLAGADLVHTMAFPSLLPFARTRPTAPWVHTEHWSGLTTPATLPPAWRLALPVLRPLLRRPDVVTAVCEYLARPIRAERRDRSTVIVPCIVPAPAALTERSPGEGRPLELVGVGGLIDRKDPLLAVRCLAELGSRGHDVRLTWAGSGPLHDDALALAADLAVSDRLTLLGNVDTAGVSAALDAADLFFLPTKADNFCVSAAEALVHGRPVVVGATGGQGEYIDASVGELVDHQDAAAYADAIERVWRATDGLSAGDVAATLGDRFSPETVRRGYLDAYDLARAGRGA</sequence>
<keyword evidence="6" id="KW-1185">Reference proteome</keyword>
<keyword evidence="2" id="KW-0328">Glycosyltransferase</keyword>
<name>A0A1G6QQN5_9MICO</name>
<comment type="similarity">
    <text evidence="1">Belongs to the glycosyltransferase group 1 family. Glycosyltransferase 4 subfamily.</text>
</comment>
<protein>
    <submittedName>
        <fullName evidence="5">Glycosyltransferase involved in cell wall bisynthesis</fullName>
    </submittedName>
</protein>
<gene>
    <name evidence="5" type="ORF">SAMN05216410_2605</name>
</gene>
<dbReference type="GO" id="GO:0016757">
    <property type="term" value="F:glycosyltransferase activity"/>
    <property type="evidence" value="ECO:0007669"/>
    <property type="project" value="UniProtKB-KW"/>
</dbReference>
<dbReference type="OrthoDB" id="3171021at2"/>
<dbReference type="InterPro" id="IPR028098">
    <property type="entry name" value="Glyco_trans_4-like_N"/>
</dbReference>